<feature type="compositionally biased region" description="Polar residues" evidence="4">
    <location>
        <begin position="570"/>
        <end position="592"/>
    </location>
</feature>
<dbReference type="SUPFAM" id="SSF54001">
    <property type="entry name" value="Cysteine proteinases"/>
    <property type="match status" value="1"/>
</dbReference>
<dbReference type="GO" id="GO:0008234">
    <property type="term" value="F:cysteine-type peptidase activity"/>
    <property type="evidence" value="ECO:0007669"/>
    <property type="project" value="UniProtKB-KW"/>
</dbReference>
<feature type="region of interest" description="Disordered" evidence="4">
    <location>
        <begin position="545"/>
        <end position="601"/>
    </location>
</feature>
<evidence type="ECO:0000256" key="2">
    <source>
        <dbReference type="ARBA" id="ARBA00022801"/>
    </source>
</evidence>
<organism evidence="6 7">
    <name type="scientific">Mesorhizobium neociceri</name>
    <dbReference type="NCBI Taxonomy" id="1307853"/>
    <lineage>
        <taxon>Bacteria</taxon>
        <taxon>Pseudomonadati</taxon>
        <taxon>Pseudomonadota</taxon>
        <taxon>Alphaproteobacteria</taxon>
        <taxon>Hyphomicrobiales</taxon>
        <taxon>Phyllobacteriaceae</taxon>
        <taxon>Mesorhizobium</taxon>
    </lineage>
</organism>
<protein>
    <recommendedName>
        <fullName evidence="5">Ubiquitin-like protease family profile domain-containing protein</fullName>
    </recommendedName>
</protein>
<evidence type="ECO:0000313" key="7">
    <source>
        <dbReference type="Proteomes" id="UP000558284"/>
    </source>
</evidence>
<feature type="region of interest" description="Disordered" evidence="4">
    <location>
        <begin position="1"/>
        <end position="159"/>
    </location>
</feature>
<dbReference type="GO" id="GO:0019784">
    <property type="term" value="F:deNEDDylase activity"/>
    <property type="evidence" value="ECO:0007669"/>
    <property type="project" value="InterPro"/>
</dbReference>
<dbReference type="AlphaFoldDB" id="A0A838B722"/>
<evidence type="ECO:0000256" key="3">
    <source>
        <dbReference type="ARBA" id="ARBA00022807"/>
    </source>
</evidence>
<dbReference type="Gene3D" id="3.40.395.10">
    <property type="entry name" value="Adenoviral Proteinase, Chain A"/>
    <property type="match status" value="1"/>
</dbReference>
<name>A0A838B722_9HYPH</name>
<proteinExistence type="predicted"/>
<sequence length="601" mass="65383">MDRLRTWRSTGGVEPIAGRAKLNAAPDIARDQNVRLGLTDEPGPSWSIEPAPRLDQPPDPGASEHQQSWHQGALARSNLLPSQELLINDERDTAEVRPAKRQRTLDNPQDVAAGRQPSEIANSGDRRLTPAPTHQPGASPGEVQDMMQAGHRSTSPWSPQMPLNFDWSMWPTSEPAPSPGPSTSEEDTLTWLAKELERREMVTGTRPQSMMPSPGPSTSKEDTLTWLGKELERRETLAGSRPQPTTQETAVLELMGTDDVQPVHRGQALPMSAPAAPARQPALPAIAMAPDTYRGLPLVDVTAPASPSSDARIGGLDQTASSRVAAGSVLGATEWLSDAHIQSDYDFLEQQLQGIDPALAARTRLVSPSVSHLLRHLGPQGAESTLLSIYHQSDAPADFLFLPVNNGTATRPGTHWSLLFVDGRNPQGRVAYHYDSLQQAGYNDEPAQQLAEGLTATLAPARMPRQSNDHDCGVFVVDGTWALVQRLLNGERPDHEPLHLDNLVADRQALQNRLTRRLPHEEQPRQTSDDEAASFEPGELTLLLDDEPASPAMMAFEPGELRLLLDDEPASSSPGSNSTPHAQTDAVHQSSRAPWLPERKT</sequence>
<evidence type="ECO:0000313" key="6">
    <source>
        <dbReference type="EMBL" id="MBA1142416.1"/>
    </source>
</evidence>
<evidence type="ECO:0000259" key="5">
    <source>
        <dbReference type="PROSITE" id="PS50600"/>
    </source>
</evidence>
<dbReference type="PANTHER" id="PTHR46468">
    <property type="entry name" value="SENTRIN-SPECIFIC PROTEASE 8"/>
    <property type="match status" value="1"/>
</dbReference>
<dbReference type="EMBL" id="JACDTY010000009">
    <property type="protein sequence ID" value="MBA1142416.1"/>
    <property type="molecule type" value="Genomic_DNA"/>
</dbReference>
<dbReference type="GO" id="GO:0006508">
    <property type="term" value="P:proteolysis"/>
    <property type="evidence" value="ECO:0007669"/>
    <property type="project" value="UniProtKB-KW"/>
</dbReference>
<gene>
    <name evidence="6" type="ORF">H0241_19430</name>
</gene>
<dbReference type="InterPro" id="IPR044613">
    <property type="entry name" value="Nep1/2-like"/>
</dbReference>
<evidence type="ECO:0000256" key="1">
    <source>
        <dbReference type="ARBA" id="ARBA00022670"/>
    </source>
</evidence>
<dbReference type="PROSITE" id="PS50600">
    <property type="entry name" value="ULP_PROTEASE"/>
    <property type="match status" value="1"/>
</dbReference>
<keyword evidence="1" id="KW-0645">Protease</keyword>
<dbReference type="PANTHER" id="PTHR46468:SF1">
    <property type="entry name" value="SENTRIN-SPECIFIC PROTEASE 8"/>
    <property type="match status" value="1"/>
</dbReference>
<dbReference type="InterPro" id="IPR003653">
    <property type="entry name" value="Peptidase_C48_C"/>
</dbReference>
<dbReference type="InterPro" id="IPR038765">
    <property type="entry name" value="Papain-like_cys_pep_sf"/>
</dbReference>
<feature type="region of interest" description="Disordered" evidence="4">
    <location>
        <begin position="203"/>
        <end position="222"/>
    </location>
</feature>
<dbReference type="Proteomes" id="UP000558284">
    <property type="component" value="Unassembled WGS sequence"/>
</dbReference>
<keyword evidence="2" id="KW-0378">Hydrolase</keyword>
<evidence type="ECO:0000256" key="4">
    <source>
        <dbReference type="SAM" id="MobiDB-lite"/>
    </source>
</evidence>
<keyword evidence="7" id="KW-1185">Reference proteome</keyword>
<accession>A0A838B722</accession>
<comment type="caution">
    <text evidence="6">The sequence shown here is derived from an EMBL/GenBank/DDBJ whole genome shotgun (WGS) entry which is preliminary data.</text>
</comment>
<dbReference type="GO" id="GO:0000338">
    <property type="term" value="P:protein deneddylation"/>
    <property type="evidence" value="ECO:0007669"/>
    <property type="project" value="TreeGrafter"/>
</dbReference>
<feature type="domain" description="Ubiquitin-like protease family profile" evidence="5">
    <location>
        <begin position="320"/>
        <end position="483"/>
    </location>
</feature>
<keyword evidence="3" id="KW-0788">Thiol protease</keyword>
<feature type="compositionally biased region" description="Basic and acidic residues" evidence="4">
    <location>
        <begin position="88"/>
        <end position="98"/>
    </location>
</feature>
<reference evidence="6 7" key="1">
    <citation type="submission" date="2020-07" db="EMBL/GenBank/DDBJ databases">
        <title>Definition of the novel symbiovar canariense within Mesorhizobium novociceri, a new species of genus Mesorhizobium nodulating Cicer canariense in the Caldera de Taburiente National Park (La Palma, Canary Islands).</title>
        <authorList>
            <person name="Leon-Barrios M."/>
            <person name="Perez-Yepez J."/>
            <person name="Flores-Felix J.D."/>
            <person name="Ramirez-Baena M.H."/>
            <person name="Pulido-Suarez L."/>
            <person name="Igual J.M."/>
            <person name="Velazquez E."/>
            <person name="Peix A."/>
        </authorList>
    </citation>
    <scope>NUCLEOTIDE SEQUENCE [LARGE SCALE GENOMIC DNA]</scope>
    <source>
        <strain evidence="6 7">CCANP35</strain>
    </source>
</reference>
<dbReference type="Pfam" id="PF02902">
    <property type="entry name" value="Peptidase_C48"/>
    <property type="match status" value="1"/>
</dbReference>